<comment type="caution">
    <text evidence="3">The sequence shown here is derived from an EMBL/GenBank/DDBJ whole genome shotgun (WGS) entry which is preliminary data.</text>
</comment>
<gene>
    <name evidence="3" type="ORF">LEA_12122</name>
</gene>
<feature type="domain" description="DUF4982" evidence="2">
    <location>
        <begin position="160"/>
        <end position="192"/>
    </location>
</feature>
<reference evidence="3" key="1">
    <citation type="journal article" date="2013" name="Environ. Microbiol.">
        <title>Microbiota from the distal guts of lean and obese adolescents exhibit partial functional redundancy besides clear differences in community structure.</title>
        <authorList>
            <person name="Ferrer M."/>
            <person name="Ruiz A."/>
            <person name="Lanza F."/>
            <person name="Haange S.B."/>
            <person name="Oberbach A."/>
            <person name="Till H."/>
            <person name="Bargiela R."/>
            <person name="Campoy C."/>
            <person name="Segura M.T."/>
            <person name="Richter M."/>
            <person name="von Bergen M."/>
            <person name="Seifert J."/>
            <person name="Suarez A."/>
        </authorList>
    </citation>
    <scope>NUCLEOTIDE SEQUENCE</scope>
</reference>
<feature type="non-terminal residue" evidence="3">
    <location>
        <position position="211"/>
    </location>
</feature>
<dbReference type="AlphaFoldDB" id="K1SW09"/>
<dbReference type="PANTHER" id="PTHR42732:SF1">
    <property type="entry name" value="BETA-MANNOSIDASE"/>
    <property type="match status" value="1"/>
</dbReference>
<name>K1SW09_9ZZZZ</name>
<dbReference type="GO" id="GO:0016787">
    <property type="term" value="F:hydrolase activity"/>
    <property type="evidence" value="ECO:0007669"/>
    <property type="project" value="UniProtKB-KW"/>
</dbReference>
<feature type="region of interest" description="Disordered" evidence="1">
    <location>
        <begin position="183"/>
        <end position="211"/>
    </location>
</feature>
<evidence type="ECO:0000256" key="1">
    <source>
        <dbReference type="SAM" id="MobiDB-lite"/>
    </source>
</evidence>
<evidence type="ECO:0000259" key="2">
    <source>
        <dbReference type="Pfam" id="PF16355"/>
    </source>
</evidence>
<protein>
    <submittedName>
        <fullName evidence="3">Hydrolase family 2 sugar binding protein</fullName>
    </submittedName>
</protein>
<keyword evidence="3" id="KW-0378">Hydrolase</keyword>
<feature type="non-terminal residue" evidence="3">
    <location>
        <position position="1"/>
    </location>
</feature>
<dbReference type="Gene3D" id="3.20.20.80">
    <property type="entry name" value="Glycosidases"/>
    <property type="match status" value="1"/>
</dbReference>
<dbReference type="InterPro" id="IPR032311">
    <property type="entry name" value="DUF4982"/>
</dbReference>
<organism evidence="3">
    <name type="scientific">human gut metagenome</name>
    <dbReference type="NCBI Taxonomy" id="408170"/>
    <lineage>
        <taxon>unclassified sequences</taxon>
        <taxon>metagenomes</taxon>
        <taxon>organismal metagenomes</taxon>
    </lineage>
</organism>
<dbReference type="InterPro" id="IPR051913">
    <property type="entry name" value="GH2_Domain-Containing"/>
</dbReference>
<dbReference type="InterPro" id="IPR013783">
    <property type="entry name" value="Ig-like_fold"/>
</dbReference>
<dbReference type="Gene3D" id="2.60.40.10">
    <property type="entry name" value="Immunoglobulins"/>
    <property type="match status" value="1"/>
</dbReference>
<evidence type="ECO:0000313" key="3">
    <source>
        <dbReference type="EMBL" id="EKC61888.1"/>
    </source>
</evidence>
<proteinExistence type="predicted"/>
<dbReference type="EMBL" id="AJWY01008199">
    <property type="protein sequence ID" value="EKC61888.1"/>
    <property type="molecule type" value="Genomic_DNA"/>
</dbReference>
<sequence length="211" mass="23383">TAIAEIMSGIFDIPGYNYASSRYKIDARNHPEQATTGSETLPQTLYDNWQLVKSIPTMTGDFMWTGYDYLGESGIGTIQYKDKKTKQNADPGLIISGGAGIIDICGKKRPEVGWSKIIWGLQKTPTIGVDPYTRTDYFQSLSMWRVTDAVESWSWEGCEGKKASVTVYSDADKIELLVNGKSAGKKKPKKILQNSGKFHMKPAKSKPLLTT</sequence>
<accession>K1SW09</accession>
<dbReference type="PANTHER" id="PTHR42732">
    <property type="entry name" value="BETA-GALACTOSIDASE"/>
    <property type="match status" value="1"/>
</dbReference>
<dbReference type="Pfam" id="PF16355">
    <property type="entry name" value="DUF4982"/>
    <property type="match status" value="1"/>
</dbReference>